<dbReference type="Proteomes" id="UP000366065">
    <property type="component" value="Unassembled WGS sequence"/>
</dbReference>
<keyword evidence="7" id="KW-1185">Reference proteome</keyword>
<evidence type="ECO:0000256" key="1">
    <source>
        <dbReference type="ARBA" id="ARBA00009437"/>
    </source>
</evidence>
<reference evidence="6 7" key="1">
    <citation type="submission" date="2019-08" db="EMBL/GenBank/DDBJ databases">
        <authorList>
            <person name="Peeters C."/>
        </authorList>
    </citation>
    <scope>NUCLEOTIDE SEQUENCE [LARGE SCALE GENOMIC DNA]</scope>
    <source>
        <strain evidence="6 7">LMG 20602</strain>
    </source>
</reference>
<keyword evidence="2" id="KW-0805">Transcription regulation</keyword>
<dbReference type="EMBL" id="CABPRV010000004">
    <property type="protein sequence ID" value="VVD99572.1"/>
    <property type="molecule type" value="Genomic_DNA"/>
</dbReference>
<name>A0ABY6VX47_9BURK</name>
<feature type="domain" description="HTH lysR-type" evidence="5">
    <location>
        <begin position="24"/>
        <end position="81"/>
    </location>
</feature>
<dbReference type="PANTHER" id="PTHR30427:SF1">
    <property type="entry name" value="TRANSCRIPTIONAL ACTIVATOR PROTEIN LYSR"/>
    <property type="match status" value="1"/>
</dbReference>
<dbReference type="InterPro" id="IPR005119">
    <property type="entry name" value="LysR_subst-bd"/>
</dbReference>
<dbReference type="Pfam" id="PF03466">
    <property type="entry name" value="LysR_substrate"/>
    <property type="match status" value="1"/>
</dbReference>
<dbReference type="SUPFAM" id="SSF53850">
    <property type="entry name" value="Periplasmic binding protein-like II"/>
    <property type="match status" value="1"/>
</dbReference>
<evidence type="ECO:0000259" key="5">
    <source>
        <dbReference type="PROSITE" id="PS50931"/>
    </source>
</evidence>
<evidence type="ECO:0000256" key="3">
    <source>
        <dbReference type="ARBA" id="ARBA00023125"/>
    </source>
</evidence>
<dbReference type="InterPro" id="IPR000847">
    <property type="entry name" value="LysR_HTH_N"/>
</dbReference>
<gene>
    <name evidence="6" type="ORF">PCA20602_02063</name>
</gene>
<proteinExistence type="inferred from homology"/>
<organism evidence="6 7">
    <name type="scientific">Pandoraea capi</name>
    <dbReference type="NCBI Taxonomy" id="2508286"/>
    <lineage>
        <taxon>Bacteria</taxon>
        <taxon>Pseudomonadati</taxon>
        <taxon>Pseudomonadota</taxon>
        <taxon>Betaproteobacteria</taxon>
        <taxon>Burkholderiales</taxon>
        <taxon>Burkholderiaceae</taxon>
        <taxon>Pandoraea</taxon>
    </lineage>
</organism>
<protein>
    <submittedName>
        <fullName evidence="6">LysR family transcriptional regulator</fullName>
    </submittedName>
</protein>
<evidence type="ECO:0000256" key="4">
    <source>
        <dbReference type="ARBA" id="ARBA00023163"/>
    </source>
</evidence>
<keyword evidence="3" id="KW-0238">DNA-binding</keyword>
<evidence type="ECO:0000256" key="2">
    <source>
        <dbReference type="ARBA" id="ARBA00023015"/>
    </source>
</evidence>
<comment type="similarity">
    <text evidence="1">Belongs to the LysR transcriptional regulatory family.</text>
</comment>
<dbReference type="SUPFAM" id="SSF46785">
    <property type="entry name" value="Winged helix' DNA-binding domain"/>
    <property type="match status" value="1"/>
</dbReference>
<dbReference type="InterPro" id="IPR036388">
    <property type="entry name" value="WH-like_DNA-bd_sf"/>
</dbReference>
<dbReference type="PROSITE" id="PS50931">
    <property type="entry name" value="HTH_LYSR"/>
    <property type="match status" value="1"/>
</dbReference>
<dbReference type="RefSeq" id="WP_150721151.1">
    <property type="nucleotide sequence ID" value="NZ_CABPRV010000004.1"/>
</dbReference>
<dbReference type="InterPro" id="IPR036390">
    <property type="entry name" value="WH_DNA-bd_sf"/>
</dbReference>
<dbReference type="Gene3D" id="1.10.10.10">
    <property type="entry name" value="Winged helix-like DNA-binding domain superfamily/Winged helix DNA-binding domain"/>
    <property type="match status" value="1"/>
</dbReference>
<keyword evidence="4" id="KW-0804">Transcription</keyword>
<dbReference type="PANTHER" id="PTHR30427">
    <property type="entry name" value="TRANSCRIPTIONAL ACTIVATOR PROTEIN LYSR"/>
    <property type="match status" value="1"/>
</dbReference>
<sequence length="342" mass="37196">MSFGYRIGGAADPGIEDREITSGMKLRHIETFRAVVLTGSASGAAQLLNVSQPVVSRVLQHAEQQLGFKLFDRIKGRLVPTAEARRLYPDVERIFTDLERLRTTSRNLRQHGVGHLRIAVTPSLAQSLLPAAIERMRRAHPDVVFELITHHTSETITAILTSSVDVGIVSAPPMAAGIVSRPVAQGHIVLAVPASWPKLSRRGPASADALAGRDLIKLHDDTPLGALINERLDQTELLQDAELMVQTYSLAAALVEHGLGYALLDQFTAASAHVQAQRLYRVSPAIEFPVEMLRPAHAPESVLADTLRRHLSDVANELSERADTLCEGREIVLTPSDEAQTG</sequence>
<comment type="caution">
    <text evidence="6">The sequence shown here is derived from an EMBL/GenBank/DDBJ whole genome shotgun (WGS) entry which is preliminary data.</text>
</comment>
<evidence type="ECO:0000313" key="7">
    <source>
        <dbReference type="Proteomes" id="UP000366065"/>
    </source>
</evidence>
<accession>A0ABY6VX47</accession>
<dbReference type="Pfam" id="PF00126">
    <property type="entry name" value="HTH_1"/>
    <property type="match status" value="1"/>
</dbReference>
<evidence type="ECO:0000313" key="6">
    <source>
        <dbReference type="EMBL" id="VVD99572.1"/>
    </source>
</evidence>
<dbReference type="Gene3D" id="3.40.190.10">
    <property type="entry name" value="Periplasmic binding protein-like II"/>
    <property type="match status" value="2"/>
</dbReference>